<sequence length="786" mass="87162">MEHWQFLIQKQGDRSWHTLESPNVEISEGRYRVVARSNLANIDVEVRVTHYSTLEGAKKRRVYKRSRRTNAEGLMAVIPFTYLKPGFWELQCSGDLMSDIFGKPWQRSLQLQVLPQGRDKLMGKFGDGESEYEEISTIAQTSTIDDEDEDATIDQPVSPVWLQGETAEQILQHLVELALPACEKFTEDEVLEDSPLDIPELPLLLSLKQEVYIARWGQTLSINGCVQSPETSTLQKLVAGELRLELRSPQSLEILAQTCQPLSEKLLPFAIKSSIEIPVECESKLILGEMSLYGKLAPAGETTLLASQSFTITADITQLLAINTPAASEPEPAPKPSVKLDLELFNIVKSQKIAQSSFTQSAANILPPLVTHSYKSAHLRSPQLPKLPQKQTPVAVGELPKPTESLEKADPVTHLEQRATTDTTAIILACTTPKQLQPLPKNISFAIVKHKGRNNSIFPFLRRIKSLPGDRENITSSLPEKLKSPLLAEGDQPQLITNDKQNADDSFNDSVAVVVHRSSELLTVETSNMSPLIRKWMHSHGYSLPEPIDVEYEDYDTSLPTHEEISQQQSASPVDTETLESETKLEATKEQETTQEFSLPPSPHLPTTPSSPLPLPPPPPLLPIRQFNKPAWLAKEIVVDDTDGQGELGSSLQQEEIPVAIASAITEPLPTPQLYVPEGELICGKFVRVRVELDCVRPKIAIKLWVEDCQTRRILDGPCLLTNLLPTTSGLEVTTQIHIPLGCLEVRIEAIAVDTANQQESHKATVVRTVIPEDLPTLQLDELLGI</sequence>
<name>A0A2N6L926_9CYAN</name>
<dbReference type="Proteomes" id="UP000235081">
    <property type="component" value="Unassembled WGS sequence"/>
</dbReference>
<feature type="region of interest" description="Disordered" evidence="1">
    <location>
        <begin position="561"/>
        <end position="621"/>
    </location>
</feature>
<proteinExistence type="predicted"/>
<evidence type="ECO:0000256" key="1">
    <source>
        <dbReference type="SAM" id="MobiDB-lite"/>
    </source>
</evidence>
<organism evidence="2 3">
    <name type="scientific">Fischerella thermalis CCMEE 5318</name>
    <dbReference type="NCBI Taxonomy" id="2019666"/>
    <lineage>
        <taxon>Bacteria</taxon>
        <taxon>Bacillati</taxon>
        <taxon>Cyanobacteriota</taxon>
        <taxon>Cyanophyceae</taxon>
        <taxon>Nostocales</taxon>
        <taxon>Hapalosiphonaceae</taxon>
        <taxon>Fischerella</taxon>
    </lineage>
</organism>
<accession>A0A2N6L926</accession>
<feature type="compositionally biased region" description="Polar residues" evidence="1">
    <location>
        <begin position="566"/>
        <end position="575"/>
    </location>
</feature>
<feature type="compositionally biased region" description="Pro residues" evidence="1">
    <location>
        <begin position="600"/>
        <end position="621"/>
    </location>
</feature>
<protein>
    <submittedName>
        <fullName evidence="2">Uncharacterized protein</fullName>
    </submittedName>
</protein>
<dbReference type="EMBL" id="NMQE01000663">
    <property type="protein sequence ID" value="PMB18761.1"/>
    <property type="molecule type" value="Genomic_DNA"/>
</dbReference>
<reference evidence="2 3" key="1">
    <citation type="submission" date="2017-07" db="EMBL/GenBank/DDBJ databases">
        <title>Genomes of Fischerella (Mastigocladus) sp. strains.</title>
        <authorList>
            <person name="Miller S.R."/>
        </authorList>
    </citation>
    <scope>NUCLEOTIDE SEQUENCE [LARGE SCALE GENOMIC DNA]</scope>
    <source>
        <strain evidence="2 3">CCMEE 5318</strain>
    </source>
</reference>
<evidence type="ECO:0000313" key="2">
    <source>
        <dbReference type="EMBL" id="PMB18761.1"/>
    </source>
</evidence>
<feature type="compositionally biased region" description="Basic and acidic residues" evidence="1">
    <location>
        <begin position="581"/>
        <end position="592"/>
    </location>
</feature>
<comment type="caution">
    <text evidence="2">The sequence shown here is derived from an EMBL/GenBank/DDBJ whole genome shotgun (WGS) entry which is preliminary data.</text>
</comment>
<gene>
    <name evidence="2" type="ORF">CEN46_20385</name>
</gene>
<dbReference type="AlphaFoldDB" id="A0A2N6L926"/>
<evidence type="ECO:0000313" key="3">
    <source>
        <dbReference type="Proteomes" id="UP000235081"/>
    </source>
</evidence>